<feature type="transmembrane region" description="Helical" evidence="1">
    <location>
        <begin position="129"/>
        <end position="146"/>
    </location>
</feature>
<organism evidence="2 3">
    <name type="scientific">Hohenbuehelia grisea</name>
    <dbReference type="NCBI Taxonomy" id="104357"/>
    <lineage>
        <taxon>Eukaryota</taxon>
        <taxon>Fungi</taxon>
        <taxon>Dikarya</taxon>
        <taxon>Basidiomycota</taxon>
        <taxon>Agaricomycotina</taxon>
        <taxon>Agaricomycetes</taxon>
        <taxon>Agaricomycetidae</taxon>
        <taxon>Agaricales</taxon>
        <taxon>Pleurotineae</taxon>
        <taxon>Pleurotaceae</taxon>
        <taxon>Hohenbuehelia</taxon>
    </lineage>
</organism>
<keyword evidence="1" id="KW-0472">Membrane</keyword>
<sequence length="253" mass="27383">MARPRHAPRLHRLPQRLDYTLIPAPLDLSLPMMTEKSPLPAIIVTPSSPSSNRDFSIAFLAPPPKPPMRERITSLFSLPSPIRLPASPVTSTAPPPPLLPSSCADSSEPVSPAFSIFASKFAPGPKARTLLIGLLVMFVCLCHVVAHRLAARRPHLAFAHAYDPSLGIAGAHGEHLTAHAALSAPEHLVPTTKNAGLDLGSWFGFRAIWESDADGGHPEDDFVVVLDREPEAEDKAHVAHAERRRRRVTNVLA</sequence>
<dbReference type="EMBL" id="JASNQZ010000012">
    <property type="protein sequence ID" value="KAL0949037.1"/>
    <property type="molecule type" value="Genomic_DNA"/>
</dbReference>
<proteinExistence type="predicted"/>
<protein>
    <submittedName>
        <fullName evidence="2">Uncharacterized protein</fullName>
    </submittedName>
</protein>
<keyword evidence="3" id="KW-1185">Reference proteome</keyword>
<comment type="caution">
    <text evidence="2">The sequence shown here is derived from an EMBL/GenBank/DDBJ whole genome shotgun (WGS) entry which is preliminary data.</text>
</comment>
<evidence type="ECO:0000313" key="2">
    <source>
        <dbReference type="EMBL" id="KAL0949037.1"/>
    </source>
</evidence>
<gene>
    <name evidence="2" type="ORF">HGRIS_009131</name>
</gene>
<name>A0ABR3J0M9_9AGAR</name>
<keyword evidence="1" id="KW-1133">Transmembrane helix</keyword>
<dbReference type="Proteomes" id="UP001556367">
    <property type="component" value="Unassembled WGS sequence"/>
</dbReference>
<evidence type="ECO:0000256" key="1">
    <source>
        <dbReference type="SAM" id="Phobius"/>
    </source>
</evidence>
<evidence type="ECO:0000313" key="3">
    <source>
        <dbReference type="Proteomes" id="UP001556367"/>
    </source>
</evidence>
<reference evidence="3" key="1">
    <citation type="submission" date="2024-06" db="EMBL/GenBank/DDBJ databases">
        <title>Multi-omics analyses provide insights into the biosynthesis of the anticancer antibiotic pleurotin in Hohenbuehelia grisea.</title>
        <authorList>
            <person name="Weaver J.A."/>
            <person name="Alberti F."/>
        </authorList>
    </citation>
    <scope>NUCLEOTIDE SEQUENCE [LARGE SCALE GENOMIC DNA]</scope>
    <source>
        <strain evidence="3">T-177</strain>
    </source>
</reference>
<keyword evidence="1" id="KW-0812">Transmembrane</keyword>
<accession>A0ABR3J0M9</accession>